<protein>
    <submittedName>
        <fullName evidence="2">Uncharacterized protein</fullName>
    </submittedName>
</protein>
<dbReference type="EMBL" id="JARIHO010000035">
    <property type="protein sequence ID" value="KAJ7331546.1"/>
    <property type="molecule type" value="Genomic_DNA"/>
</dbReference>
<evidence type="ECO:0000313" key="3">
    <source>
        <dbReference type="Proteomes" id="UP001218218"/>
    </source>
</evidence>
<gene>
    <name evidence="2" type="ORF">DFH08DRAFT_881779</name>
</gene>
<dbReference type="AlphaFoldDB" id="A0AAD6ZQF3"/>
<dbReference type="Proteomes" id="UP001218218">
    <property type="component" value="Unassembled WGS sequence"/>
</dbReference>
<keyword evidence="3" id="KW-1185">Reference proteome</keyword>
<feature type="region of interest" description="Disordered" evidence="1">
    <location>
        <begin position="93"/>
        <end position="119"/>
    </location>
</feature>
<sequence length="246" mass="26176">MKKGRSGTAISAGSRAGVPHAWTGCPIAAMRGFWCAQLVSFRSGTPCETHEDLPNPEPTSPVPFLLRLLPVSELPSSPLIIARASRSRLNASLSVPSSSSFPRERPATMAHVPPHAQPHLHPSKLKGHTRTWTAAAHAAETVDDSARAFRYGRRVKAVGGRDWGSGRVLAHSMAQARVEGARIGNRGRKGEVGQRCRSGMGGADAGCVRPPPSLSLSSSTPPRAPAAPAHDARRAWSLRIPRPLRS</sequence>
<feature type="region of interest" description="Disordered" evidence="1">
    <location>
        <begin position="188"/>
        <end position="246"/>
    </location>
</feature>
<evidence type="ECO:0000313" key="2">
    <source>
        <dbReference type="EMBL" id="KAJ7331546.1"/>
    </source>
</evidence>
<reference evidence="2" key="1">
    <citation type="submission" date="2023-03" db="EMBL/GenBank/DDBJ databases">
        <title>Massive genome expansion in bonnet fungi (Mycena s.s.) driven by repeated elements and novel gene families across ecological guilds.</title>
        <authorList>
            <consortium name="Lawrence Berkeley National Laboratory"/>
            <person name="Harder C.B."/>
            <person name="Miyauchi S."/>
            <person name="Viragh M."/>
            <person name="Kuo A."/>
            <person name="Thoen E."/>
            <person name="Andreopoulos B."/>
            <person name="Lu D."/>
            <person name="Skrede I."/>
            <person name="Drula E."/>
            <person name="Henrissat B."/>
            <person name="Morin E."/>
            <person name="Kohler A."/>
            <person name="Barry K."/>
            <person name="LaButti K."/>
            <person name="Morin E."/>
            <person name="Salamov A."/>
            <person name="Lipzen A."/>
            <person name="Mereny Z."/>
            <person name="Hegedus B."/>
            <person name="Baldrian P."/>
            <person name="Stursova M."/>
            <person name="Weitz H."/>
            <person name="Taylor A."/>
            <person name="Grigoriev I.V."/>
            <person name="Nagy L.G."/>
            <person name="Martin F."/>
            <person name="Kauserud H."/>
        </authorList>
    </citation>
    <scope>NUCLEOTIDE SEQUENCE</scope>
    <source>
        <strain evidence="2">CBHHK002</strain>
    </source>
</reference>
<evidence type="ECO:0000256" key="1">
    <source>
        <dbReference type="SAM" id="MobiDB-lite"/>
    </source>
</evidence>
<accession>A0AAD6ZQF3</accession>
<feature type="compositionally biased region" description="Low complexity" evidence="1">
    <location>
        <begin position="214"/>
        <end position="229"/>
    </location>
</feature>
<comment type="caution">
    <text evidence="2">The sequence shown here is derived from an EMBL/GenBank/DDBJ whole genome shotgun (WGS) entry which is preliminary data.</text>
</comment>
<proteinExistence type="predicted"/>
<name>A0AAD6ZQF3_9AGAR</name>
<organism evidence="2 3">
    <name type="scientific">Mycena albidolilacea</name>
    <dbReference type="NCBI Taxonomy" id="1033008"/>
    <lineage>
        <taxon>Eukaryota</taxon>
        <taxon>Fungi</taxon>
        <taxon>Dikarya</taxon>
        <taxon>Basidiomycota</taxon>
        <taxon>Agaricomycotina</taxon>
        <taxon>Agaricomycetes</taxon>
        <taxon>Agaricomycetidae</taxon>
        <taxon>Agaricales</taxon>
        <taxon>Marasmiineae</taxon>
        <taxon>Mycenaceae</taxon>
        <taxon>Mycena</taxon>
    </lineage>
</organism>